<keyword evidence="2" id="KW-1185">Reference proteome</keyword>
<gene>
    <name evidence="1" type="ORF">FWILDA_LOCUS3824</name>
</gene>
<organism evidence="1 2">
    <name type="scientific">Funneliformis geosporum</name>
    <dbReference type="NCBI Taxonomy" id="1117311"/>
    <lineage>
        <taxon>Eukaryota</taxon>
        <taxon>Fungi</taxon>
        <taxon>Fungi incertae sedis</taxon>
        <taxon>Mucoromycota</taxon>
        <taxon>Glomeromycotina</taxon>
        <taxon>Glomeromycetes</taxon>
        <taxon>Glomerales</taxon>
        <taxon>Glomeraceae</taxon>
        <taxon>Funneliformis</taxon>
    </lineage>
</organism>
<sequence>MSKRQRRFIKFKTELKEKFNKKVEEIKSLPDEIQATERSTKLLEERYDLKSDDVAQKNKIRQGLQQTFDQLKEGANKKMDLSTFVDDCNRGYQIGYLKNRLIESIFFIDAKSSAIK</sequence>
<name>A0A9W4SGS3_9GLOM</name>
<comment type="caution">
    <text evidence="1">The sequence shown here is derived from an EMBL/GenBank/DDBJ whole genome shotgun (WGS) entry which is preliminary data.</text>
</comment>
<evidence type="ECO:0000313" key="2">
    <source>
        <dbReference type="Proteomes" id="UP001153678"/>
    </source>
</evidence>
<dbReference type="EMBL" id="CAMKVN010000533">
    <property type="protein sequence ID" value="CAI2168922.1"/>
    <property type="molecule type" value="Genomic_DNA"/>
</dbReference>
<dbReference type="Proteomes" id="UP001153678">
    <property type="component" value="Unassembled WGS sequence"/>
</dbReference>
<accession>A0A9W4SGS3</accession>
<protein>
    <submittedName>
        <fullName evidence="1">6090_t:CDS:1</fullName>
    </submittedName>
</protein>
<proteinExistence type="predicted"/>
<evidence type="ECO:0000313" key="1">
    <source>
        <dbReference type="EMBL" id="CAI2168922.1"/>
    </source>
</evidence>
<dbReference type="AlphaFoldDB" id="A0A9W4SGS3"/>
<reference evidence="1" key="1">
    <citation type="submission" date="2022-08" db="EMBL/GenBank/DDBJ databases">
        <authorList>
            <person name="Kallberg Y."/>
            <person name="Tangrot J."/>
            <person name="Rosling A."/>
        </authorList>
    </citation>
    <scope>NUCLEOTIDE SEQUENCE</scope>
    <source>
        <strain evidence="1">Wild A</strain>
    </source>
</reference>